<dbReference type="AlphaFoldDB" id="T0ZCQ2"/>
<evidence type="ECO:0000313" key="2">
    <source>
        <dbReference type="EMBL" id="EQD41977.1"/>
    </source>
</evidence>
<sequence>MLTPRRALLGVDDKRGLLEFATGLSQHGVELVATGGTARVLLEGGLQVTPISELTNVGELLEGRVKTLHPAVHAGILARRDRPEDMETLARHGYSPIDMVVVNLYP</sequence>
<dbReference type="GO" id="GO:0003937">
    <property type="term" value="F:IMP cyclohydrolase activity"/>
    <property type="evidence" value="ECO:0007669"/>
    <property type="project" value="InterPro"/>
</dbReference>
<dbReference type="GO" id="GO:0006189">
    <property type="term" value="P:'de novo' IMP biosynthetic process"/>
    <property type="evidence" value="ECO:0007669"/>
    <property type="project" value="TreeGrafter"/>
</dbReference>
<dbReference type="PROSITE" id="PS51855">
    <property type="entry name" value="MGS"/>
    <property type="match status" value="1"/>
</dbReference>
<dbReference type="GO" id="GO:0004643">
    <property type="term" value="F:phosphoribosylaminoimidazolecarboxamide formyltransferase activity"/>
    <property type="evidence" value="ECO:0007669"/>
    <property type="project" value="InterPro"/>
</dbReference>
<reference evidence="2" key="2">
    <citation type="journal article" date="2014" name="ISME J.">
        <title>Microbial stratification in low pH oxic and suboxic macroscopic growths along an acid mine drainage.</title>
        <authorList>
            <person name="Mendez-Garcia C."/>
            <person name="Mesa V."/>
            <person name="Sprenger R.R."/>
            <person name="Richter M."/>
            <person name="Diez M.S."/>
            <person name="Solano J."/>
            <person name="Bargiela R."/>
            <person name="Golyshina O.V."/>
            <person name="Manteca A."/>
            <person name="Ramos J.L."/>
            <person name="Gallego J.R."/>
            <person name="Llorente I."/>
            <person name="Martins Dos Santos V.A."/>
            <person name="Jensen O.N."/>
            <person name="Pelaez A.I."/>
            <person name="Sanchez J."/>
            <person name="Ferrer M."/>
        </authorList>
    </citation>
    <scope>NUCLEOTIDE SEQUENCE</scope>
</reference>
<dbReference type="EMBL" id="AUZX01011761">
    <property type="protein sequence ID" value="EQD41977.1"/>
    <property type="molecule type" value="Genomic_DNA"/>
</dbReference>
<protein>
    <submittedName>
        <fullName evidence="2">Bifunctional phosphoribosylaminoimidazolecarboxamide formyltransferase/IMP cyclohydrolase</fullName>
    </submittedName>
</protein>
<gene>
    <name evidence="2" type="ORF">B1A_16004</name>
</gene>
<organism evidence="2">
    <name type="scientific">mine drainage metagenome</name>
    <dbReference type="NCBI Taxonomy" id="410659"/>
    <lineage>
        <taxon>unclassified sequences</taxon>
        <taxon>metagenomes</taxon>
        <taxon>ecological metagenomes</taxon>
    </lineage>
</organism>
<dbReference type="InterPro" id="IPR011607">
    <property type="entry name" value="MGS-like_dom"/>
</dbReference>
<keyword evidence="2" id="KW-0378">Hydrolase</keyword>
<dbReference type="PANTHER" id="PTHR11692:SF0">
    <property type="entry name" value="BIFUNCTIONAL PURINE BIOSYNTHESIS PROTEIN ATIC"/>
    <property type="match status" value="1"/>
</dbReference>
<reference evidence="2" key="1">
    <citation type="submission" date="2013-08" db="EMBL/GenBank/DDBJ databases">
        <authorList>
            <person name="Mendez C."/>
            <person name="Richter M."/>
            <person name="Ferrer M."/>
            <person name="Sanchez J."/>
        </authorList>
    </citation>
    <scope>NUCLEOTIDE SEQUENCE</scope>
</reference>
<dbReference type="CDD" id="cd01421">
    <property type="entry name" value="IMPCH"/>
    <property type="match status" value="1"/>
</dbReference>
<feature type="domain" description="MGS-like" evidence="1">
    <location>
        <begin position="1"/>
        <end position="106"/>
    </location>
</feature>
<dbReference type="SMART" id="SM00851">
    <property type="entry name" value="MGS"/>
    <property type="match status" value="1"/>
</dbReference>
<dbReference type="GO" id="GO:0005829">
    <property type="term" value="C:cytosol"/>
    <property type="evidence" value="ECO:0007669"/>
    <property type="project" value="TreeGrafter"/>
</dbReference>
<feature type="non-terminal residue" evidence="2">
    <location>
        <position position="106"/>
    </location>
</feature>
<name>T0ZCQ2_9ZZZZ</name>
<dbReference type="Pfam" id="PF02142">
    <property type="entry name" value="MGS"/>
    <property type="match status" value="1"/>
</dbReference>
<dbReference type="PANTHER" id="PTHR11692">
    <property type="entry name" value="BIFUNCTIONAL PURINE BIOSYNTHESIS PROTEIN PURH"/>
    <property type="match status" value="1"/>
</dbReference>
<keyword evidence="2" id="KW-0808">Transferase</keyword>
<accession>T0ZCQ2</accession>
<comment type="caution">
    <text evidence="2">The sequence shown here is derived from an EMBL/GenBank/DDBJ whole genome shotgun (WGS) entry which is preliminary data.</text>
</comment>
<evidence type="ECO:0000259" key="1">
    <source>
        <dbReference type="PROSITE" id="PS51855"/>
    </source>
</evidence>
<dbReference type="InterPro" id="IPR002695">
    <property type="entry name" value="PurH-like"/>
</dbReference>
<dbReference type="Gene3D" id="3.40.50.1380">
    <property type="entry name" value="Methylglyoxal synthase-like domain"/>
    <property type="match status" value="1"/>
</dbReference>
<dbReference type="SUPFAM" id="SSF52335">
    <property type="entry name" value="Methylglyoxal synthase-like"/>
    <property type="match status" value="1"/>
</dbReference>
<proteinExistence type="predicted"/>
<dbReference type="InterPro" id="IPR036914">
    <property type="entry name" value="MGS-like_dom_sf"/>
</dbReference>